<proteinExistence type="inferred from homology"/>
<keyword evidence="6 7" id="KW-0560">Oxidoreductase</keyword>
<feature type="domain" description="DHFR" evidence="9">
    <location>
        <begin position="4"/>
        <end position="167"/>
    </location>
</feature>
<evidence type="ECO:0000313" key="11">
    <source>
        <dbReference type="Proteomes" id="UP001223079"/>
    </source>
</evidence>
<evidence type="ECO:0000256" key="2">
    <source>
        <dbReference type="ARBA" id="ARBA00009539"/>
    </source>
</evidence>
<comment type="pathway">
    <text evidence="1 7">Cofactor biosynthesis; tetrahydrofolate biosynthesis; 5,6,7,8-tetrahydrofolate from 7,8-dihydrofolate: step 1/1.</text>
</comment>
<evidence type="ECO:0000256" key="6">
    <source>
        <dbReference type="ARBA" id="ARBA00023002"/>
    </source>
</evidence>
<dbReference type="GO" id="GO:0004146">
    <property type="term" value="F:dihydrofolate reductase activity"/>
    <property type="evidence" value="ECO:0007669"/>
    <property type="project" value="UniProtKB-EC"/>
</dbReference>
<reference evidence="10 11" key="1">
    <citation type="submission" date="2023-07" db="EMBL/GenBank/DDBJ databases">
        <title>Genomic Encyclopedia of Type Strains, Phase IV (KMG-IV): sequencing the most valuable type-strain genomes for metagenomic binning, comparative biology and taxonomic classification.</title>
        <authorList>
            <person name="Goeker M."/>
        </authorList>
    </citation>
    <scope>NUCLEOTIDE SEQUENCE [LARGE SCALE GENOMIC DNA]</scope>
    <source>
        <strain evidence="10 11">DSM 105143</strain>
    </source>
</reference>
<dbReference type="Proteomes" id="UP001223079">
    <property type="component" value="Unassembled WGS sequence"/>
</dbReference>
<dbReference type="InterPro" id="IPR001796">
    <property type="entry name" value="DHFR_dom"/>
</dbReference>
<protein>
    <recommendedName>
        <fullName evidence="3 7">Dihydrofolate reductase</fullName>
        <ecNumber evidence="3 7">1.5.1.3</ecNumber>
    </recommendedName>
</protein>
<evidence type="ECO:0000256" key="7">
    <source>
        <dbReference type="PIRNR" id="PIRNR000194"/>
    </source>
</evidence>
<dbReference type="PIRSF" id="PIRSF000194">
    <property type="entry name" value="DHFR"/>
    <property type="match status" value="1"/>
</dbReference>
<dbReference type="PANTHER" id="PTHR48069">
    <property type="entry name" value="DIHYDROFOLATE REDUCTASE"/>
    <property type="match status" value="1"/>
</dbReference>
<dbReference type="Gene3D" id="3.40.430.10">
    <property type="entry name" value="Dihydrofolate Reductase, subunit A"/>
    <property type="match status" value="1"/>
</dbReference>
<comment type="caution">
    <text evidence="10">The sequence shown here is derived from an EMBL/GenBank/DDBJ whole genome shotgun (WGS) entry which is preliminary data.</text>
</comment>
<evidence type="ECO:0000256" key="4">
    <source>
        <dbReference type="ARBA" id="ARBA00022563"/>
    </source>
</evidence>
<keyword evidence="5 7" id="KW-0521">NADP</keyword>
<dbReference type="EC" id="1.5.1.3" evidence="3 7"/>
<dbReference type="InterPro" id="IPR017925">
    <property type="entry name" value="DHFR_CS"/>
</dbReference>
<name>A0ABT9YTI1_9STRE</name>
<sequence length="169" mass="19386">MSKKMAAIWAEDQNQLIGNDMGLPWSLPADLAHFKQTTMGHSILMGRKTFDGMGRRVLPGRTNLILTRDDEYSVDHPNVLVFHGLDDVINWYQEQDKNLFITGGAEIYALFSPYIDEVIKTEIDGVFEGDTYFPKKFDWTGFETVSLTHFPKDEKNAYDFKVRVMARKG</sequence>
<comment type="function">
    <text evidence="7">Key enzyme in folate metabolism. Catalyzes an essential reaction for de novo glycine and purine synthesis, and for DNA precursor synthesis.</text>
</comment>
<dbReference type="CDD" id="cd00209">
    <property type="entry name" value="DHFR"/>
    <property type="match status" value="1"/>
</dbReference>
<dbReference type="PROSITE" id="PS00075">
    <property type="entry name" value="DHFR_1"/>
    <property type="match status" value="1"/>
</dbReference>
<dbReference type="SUPFAM" id="SSF53597">
    <property type="entry name" value="Dihydrofolate reductase-like"/>
    <property type="match status" value="1"/>
</dbReference>
<dbReference type="InterPro" id="IPR024072">
    <property type="entry name" value="DHFR-like_dom_sf"/>
</dbReference>
<evidence type="ECO:0000256" key="1">
    <source>
        <dbReference type="ARBA" id="ARBA00004903"/>
    </source>
</evidence>
<dbReference type="PANTHER" id="PTHR48069:SF3">
    <property type="entry name" value="DIHYDROFOLATE REDUCTASE"/>
    <property type="match status" value="1"/>
</dbReference>
<comment type="catalytic activity">
    <reaction evidence="7">
        <text>(6S)-5,6,7,8-tetrahydrofolate + NADP(+) = 7,8-dihydrofolate + NADPH + H(+)</text>
        <dbReference type="Rhea" id="RHEA:15009"/>
        <dbReference type="ChEBI" id="CHEBI:15378"/>
        <dbReference type="ChEBI" id="CHEBI:57451"/>
        <dbReference type="ChEBI" id="CHEBI:57453"/>
        <dbReference type="ChEBI" id="CHEBI:57783"/>
        <dbReference type="ChEBI" id="CHEBI:58349"/>
        <dbReference type="EC" id="1.5.1.3"/>
    </reaction>
</comment>
<evidence type="ECO:0000256" key="3">
    <source>
        <dbReference type="ARBA" id="ARBA00012856"/>
    </source>
</evidence>
<comment type="similarity">
    <text evidence="2 7 8">Belongs to the dihydrofolate reductase family.</text>
</comment>
<evidence type="ECO:0000259" key="9">
    <source>
        <dbReference type="PROSITE" id="PS51330"/>
    </source>
</evidence>
<keyword evidence="4 7" id="KW-0554">One-carbon metabolism</keyword>
<dbReference type="Pfam" id="PF00186">
    <property type="entry name" value="DHFR_1"/>
    <property type="match status" value="1"/>
</dbReference>
<gene>
    <name evidence="10" type="ORF">J2S23_001875</name>
</gene>
<evidence type="ECO:0000313" key="10">
    <source>
        <dbReference type="EMBL" id="MDQ0223300.1"/>
    </source>
</evidence>
<evidence type="ECO:0000256" key="5">
    <source>
        <dbReference type="ARBA" id="ARBA00022857"/>
    </source>
</evidence>
<dbReference type="PROSITE" id="PS51330">
    <property type="entry name" value="DHFR_2"/>
    <property type="match status" value="1"/>
</dbReference>
<accession>A0ABT9YTI1</accession>
<dbReference type="EMBL" id="JAUSTM010000022">
    <property type="protein sequence ID" value="MDQ0223300.1"/>
    <property type="molecule type" value="Genomic_DNA"/>
</dbReference>
<organism evidence="10 11">
    <name type="scientific">Streptococcus moroccensis</name>
    <dbReference type="NCBI Taxonomy" id="1451356"/>
    <lineage>
        <taxon>Bacteria</taxon>
        <taxon>Bacillati</taxon>
        <taxon>Bacillota</taxon>
        <taxon>Bacilli</taxon>
        <taxon>Lactobacillales</taxon>
        <taxon>Streptococcaceae</taxon>
        <taxon>Streptococcus</taxon>
    </lineage>
</organism>
<dbReference type="InterPro" id="IPR012259">
    <property type="entry name" value="DHFR"/>
</dbReference>
<evidence type="ECO:0000256" key="8">
    <source>
        <dbReference type="RuleBase" id="RU004474"/>
    </source>
</evidence>
<keyword evidence="11" id="KW-1185">Reference proteome</keyword>
<dbReference type="PRINTS" id="PR00070">
    <property type="entry name" value="DHFR"/>
</dbReference>
<dbReference type="RefSeq" id="WP_307122449.1">
    <property type="nucleotide sequence ID" value="NZ_JAUSTM010000022.1"/>
</dbReference>